<dbReference type="RefSeq" id="WP_114022085.1">
    <property type="nucleotide sequence ID" value="NZ_JBEYTF010000015.1"/>
</dbReference>
<name>A0A367F143_9ACTN</name>
<reference evidence="1 2" key="1">
    <citation type="submission" date="2018-06" db="EMBL/GenBank/DDBJ databases">
        <title>Streptomyces reniochalinae sp. nov. and Streptomyces diacarnus sp. nov. from marine sponges.</title>
        <authorList>
            <person name="Li L."/>
        </authorList>
    </citation>
    <scope>NUCLEOTIDE SEQUENCE [LARGE SCALE GENOMIC DNA]</scope>
    <source>
        <strain evidence="1 2">LHW51701</strain>
    </source>
</reference>
<keyword evidence="2" id="KW-1185">Reference proteome</keyword>
<dbReference type="PROSITE" id="PS51257">
    <property type="entry name" value="PROKAR_LIPOPROTEIN"/>
    <property type="match status" value="1"/>
</dbReference>
<evidence type="ECO:0000313" key="1">
    <source>
        <dbReference type="EMBL" id="RCG23592.1"/>
    </source>
</evidence>
<dbReference type="AlphaFoldDB" id="A0A367F143"/>
<dbReference type="Proteomes" id="UP000252914">
    <property type="component" value="Unassembled WGS sequence"/>
</dbReference>
<comment type="caution">
    <text evidence="1">The sequence shown here is derived from an EMBL/GenBank/DDBJ whole genome shotgun (WGS) entry which is preliminary data.</text>
</comment>
<proteinExistence type="predicted"/>
<accession>A0A367F143</accession>
<evidence type="ECO:0000313" key="2">
    <source>
        <dbReference type="Proteomes" id="UP000252914"/>
    </source>
</evidence>
<dbReference type="EMBL" id="QOIN01000042">
    <property type="protein sequence ID" value="RCG23592.1"/>
    <property type="molecule type" value="Genomic_DNA"/>
</dbReference>
<organism evidence="1 2">
    <name type="scientific">Streptomyces diacarni</name>
    <dbReference type="NCBI Taxonomy" id="2800381"/>
    <lineage>
        <taxon>Bacteria</taxon>
        <taxon>Bacillati</taxon>
        <taxon>Actinomycetota</taxon>
        <taxon>Actinomycetes</taxon>
        <taxon>Kitasatosporales</taxon>
        <taxon>Streptomycetaceae</taxon>
        <taxon>Streptomyces</taxon>
    </lineage>
</organism>
<sequence>MNKKLTAALSGGAVLVLALTGCSDDSGKTDEWAKSVCDDLQPQLTKVRQANAAIAEASQANKSPEEVKKADSAGFKKVSDAYKAMARAVKSAGAPPVDDGEKMQKNAIKELNGIAGQYNDLQTSVDKLPTGDKFDEGLDSVAAKLKTLGQRGDEALHKLSTGDVGKAMANQESCKKTGVTDK</sequence>
<protein>
    <submittedName>
        <fullName evidence="1">Small secreted protein</fullName>
    </submittedName>
</protein>
<gene>
    <name evidence="1" type="ORF">DTL70_13075</name>
</gene>